<proteinExistence type="predicted"/>
<accession>A0A368Q8X7</accession>
<feature type="region of interest" description="Disordered" evidence="1">
    <location>
        <begin position="23"/>
        <end position="73"/>
    </location>
</feature>
<feature type="compositionally biased region" description="Basic and acidic residues" evidence="1">
    <location>
        <begin position="234"/>
        <end position="244"/>
    </location>
</feature>
<gene>
    <name evidence="2" type="ORF">SETIT_2G421800v2</name>
</gene>
<dbReference type="PANTHER" id="PTHR33085:SF69">
    <property type="entry name" value="OS07G0234700 PROTEIN"/>
    <property type="match status" value="1"/>
</dbReference>
<reference evidence="2" key="1">
    <citation type="journal article" date="2012" name="Nat. Biotechnol.">
        <title>Reference genome sequence of the model plant Setaria.</title>
        <authorList>
            <person name="Bennetzen J.L."/>
            <person name="Schmutz J."/>
            <person name="Wang H."/>
            <person name="Percifield R."/>
            <person name="Hawkins J."/>
            <person name="Pontaroli A.C."/>
            <person name="Estep M."/>
            <person name="Feng L."/>
            <person name="Vaughn J.N."/>
            <person name="Grimwood J."/>
            <person name="Jenkins J."/>
            <person name="Barry K."/>
            <person name="Lindquist E."/>
            <person name="Hellsten U."/>
            <person name="Deshpande S."/>
            <person name="Wang X."/>
            <person name="Wu X."/>
            <person name="Mitros T."/>
            <person name="Triplett J."/>
            <person name="Yang X."/>
            <person name="Ye C.Y."/>
            <person name="Mauro-Herrera M."/>
            <person name="Wang L."/>
            <person name="Li P."/>
            <person name="Sharma M."/>
            <person name="Sharma R."/>
            <person name="Ronald P.C."/>
            <person name="Panaud O."/>
            <person name="Kellogg E.A."/>
            <person name="Brutnell T.P."/>
            <person name="Doust A.N."/>
            <person name="Tuskan G.A."/>
            <person name="Rokhsar D."/>
            <person name="Devos K.M."/>
        </authorList>
    </citation>
    <scope>NUCLEOTIDE SEQUENCE [LARGE SCALE GENOMIC DNA]</scope>
    <source>
        <strain evidence="2">Yugu1</strain>
    </source>
</reference>
<evidence type="ECO:0000256" key="1">
    <source>
        <dbReference type="SAM" id="MobiDB-lite"/>
    </source>
</evidence>
<sequence length="475" mass="52908">MWASLRRPRALLLCHHLQYPIRRRATGPPPLALGAASRGHASDASDGDHRKDAKAKPASPGRGRREGRAANRLPASEQKHLYLVLRETKNGFAFHKVGMDDDPNGEAAESGAPGRLPEPPVLRVEYLDIYNFAALGRNIIGIGAATRRSVYDDTRDEADTLTFDTRTAELAIMPDVPEGVGEHRIEAAVPVGNMLYVIENGSPVEWSEYKDDFCRGGLHCLKLDEQAEQQDAAGDDKASLKLDEQQDAGGGDKASSSSKPSEERWSWWDDPFHSCSRCRRTASGLTRCTRGGRAFFVSVHCYYVRDHRGRGTFSYDTESGRWTRHGDWELPFVGQAHYDAGLRAWVGLHGDGKHKLDGYLCACDVPRLGLRGPVPGWKLGKEKLFLKGPERHVDAKLVDMGGGGRFCLVEILLLEAAVEIGDWLDGDGDKCMLRLTTFRVKYGDDGELTTTARQPTRSYTLPKFWRRFGWQAFWM</sequence>
<organism evidence="2">
    <name type="scientific">Setaria italica</name>
    <name type="common">Foxtail millet</name>
    <name type="synonym">Panicum italicum</name>
    <dbReference type="NCBI Taxonomy" id="4555"/>
    <lineage>
        <taxon>Eukaryota</taxon>
        <taxon>Viridiplantae</taxon>
        <taxon>Streptophyta</taxon>
        <taxon>Embryophyta</taxon>
        <taxon>Tracheophyta</taxon>
        <taxon>Spermatophyta</taxon>
        <taxon>Magnoliopsida</taxon>
        <taxon>Liliopsida</taxon>
        <taxon>Poales</taxon>
        <taxon>Poaceae</taxon>
        <taxon>PACMAD clade</taxon>
        <taxon>Panicoideae</taxon>
        <taxon>Panicodae</taxon>
        <taxon>Paniceae</taxon>
        <taxon>Cenchrinae</taxon>
        <taxon>Setaria</taxon>
    </lineage>
</organism>
<dbReference type="Pfam" id="PF07893">
    <property type="entry name" value="DUF1668"/>
    <property type="match status" value="1"/>
</dbReference>
<protein>
    <submittedName>
        <fullName evidence="2">Uncharacterized protein</fullName>
    </submittedName>
</protein>
<feature type="compositionally biased region" description="Basic and acidic residues" evidence="1">
    <location>
        <begin position="40"/>
        <end position="55"/>
    </location>
</feature>
<reference evidence="2" key="2">
    <citation type="submission" date="2015-07" db="EMBL/GenBank/DDBJ databases">
        <authorList>
            <person name="Noorani M."/>
        </authorList>
    </citation>
    <scope>NUCLEOTIDE SEQUENCE</scope>
    <source>
        <strain evidence="2">Yugu1</strain>
    </source>
</reference>
<dbReference type="InterPro" id="IPR012871">
    <property type="entry name" value="DUF1668_ORYSA"/>
</dbReference>
<dbReference type="AlphaFoldDB" id="A0A368Q8X7"/>
<dbReference type="PANTHER" id="PTHR33085">
    <property type="entry name" value="OS12G0113100 PROTEIN-RELATED"/>
    <property type="match status" value="1"/>
</dbReference>
<name>A0A368Q8X7_SETIT</name>
<dbReference type="EMBL" id="CM003529">
    <property type="protein sequence ID" value="RCV14389.1"/>
    <property type="molecule type" value="Genomic_DNA"/>
</dbReference>
<feature type="region of interest" description="Disordered" evidence="1">
    <location>
        <begin position="231"/>
        <end position="264"/>
    </location>
</feature>
<evidence type="ECO:0000313" key="2">
    <source>
        <dbReference type="EMBL" id="RCV14389.1"/>
    </source>
</evidence>
<dbReference type="OrthoDB" id="685508at2759"/>